<gene>
    <name evidence="1" type="ORF">BCR39DRAFT_530740</name>
</gene>
<dbReference type="AlphaFoldDB" id="A0A1Y2B7G0"/>
<dbReference type="InParanoid" id="A0A1Y2B7G0"/>
<protein>
    <submittedName>
        <fullName evidence="1">Uncharacterized protein</fullName>
    </submittedName>
</protein>
<dbReference type="Proteomes" id="UP000193986">
    <property type="component" value="Unassembled WGS sequence"/>
</dbReference>
<dbReference type="EMBL" id="MCFC01000022">
    <property type="protein sequence ID" value="ORY30035.1"/>
    <property type="molecule type" value="Genomic_DNA"/>
</dbReference>
<evidence type="ECO:0000313" key="1">
    <source>
        <dbReference type="EMBL" id="ORY30035.1"/>
    </source>
</evidence>
<sequence>MRDRIQKRGGTLIFGESVPENFGEAIGNLLPSEAEALDRALFPQASRSISTTDQSATAVQPDTLDDVIQRQARLLIAVNYLETGLDKLSEDLRTFPSVQGQDAQTSRSSTQTQRLMSFERFQAAEKSDDALTNKIQTIGNFLTGSARPTAQQIQEIDQFQSAVLSMSVFAGLLSNACDFNVSQKDFHLSKLPEPQAGRAFNTFWEKSFQDCLDRLKEAQPSGLMRVSLVGLLSAIDRADLQTKTLEQTKTAVSAMVSYQG</sequence>
<proteinExistence type="predicted"/>
<evidence type="ECO:0000313" key="2">
    <source>
        <dbReference type="Proteomes" id="UP000193986"/>
    </source>
</evidence>
<comment type="caution">
    <text evidence="1">The sequence shown here is derived from an EMBL/GenBank/DDBJ whole genome shotgun (WGS) entry which is preliminary data.</text>
</comment>
<accession>A0A1Y2B7G0</accession>
<keyword evidence="2" id="KW-1185">Reference proteome</keyword>
<organism evidence="1 2">
    <name type="scientific">Naematelia encephala</name>
    <dbReference type="NCBI Taxonomy" id="71784"/>
    <lineage>
        <taxon>Eukaryota</taxon>
        <taxon>Fungi</taxon>
        <taxon>Dikarya</taxon>
        <taxon>Basidiomycota</taxon>
        <taxon>Agaricomycotina</taxon>
        <taxon>Tremellomycetes</taxon>
        <taxon>Tremellales</taxon>
        <taxon>Naemateliaceae</taxon>
        <taxon>Naematelia</taxon>
    </lineage>
</organism>
<name>A0A1Y2B7G0_9TREE</name>
<reference evidence="1 2" key="1">
    <citation type="submission" date="2016-07" db="EMBL/GenBank/DDBJ databases">
        <title>Pervasive Adenine N6-methylation of Active Genes in Fungi.</title>
        <authorList>
            <consortium name="DOE Joint Genome Institute"/>
            <person name="Mondo S.J."/>
            <person name="Dannebaum R.O."/>
            <person name="Kuo R.C."/>
            <person name="Labutti K."/>
            <person name="Haridas S."/>
            <person name="Kuo A."/>
            <person name="Salamov A."/>
            <person name="Ahrendt S.R."/>
            <person name="Lipzen A."/>
            <person name="Sullivan W."/>
            <person name="Andreopoulos W.B."/>
            <person name="Clum A."/>
            <person name="Lindquist E."/>
            <person name="Daum C."/>
            <person name="Ramamoorthy G.K."/>
            <person name="Gryganskyi A."/>
            <person name="Culley D."/>
            <person name="Magnuson J.K."/>
            <person name="James T.Y."/>
            <person name="O'Malley M.A."/>
            <person name="Stajich J.E."/>
            <person name="Spatafora J.W."/>
            <person name="Visel A."/>
            <person name="Grigoriev I.V."/>
        </authorList>
    </citation>
    <scope>NUCLEOTIDE SEQUENCE [LARGE SCALE GENOMIC DNA]</scope>
    <source>
        <strain evidence="1 2">68-887.2</strain>
    </source>
</reference>